<evidence type="ECO:0000256" key="1">
    <source>
        <dbReference type="ARBA" id="ARBA00023239"/>
    </source>
</evidence>
<gene>
    <name evidence="6" type="ORF">FHS07_001393</name>
</gene>
<protein>
    <recommendedName>
        <fullName evidence="4">C-deglycosylation enzyme beta subunit</fullName>
    </recommendedName>
</protein>
<evidence type="ECO:0000256" key="2">
    <source>
        <dbReference type="ARBA" id="ARBA00023277"/>
    </source>
</evidence>
<keyword evidence="2" id="KW-0119">Carbohydrate metabolism</keyword>
<dbReference type="Proteomes" id="UP000543579">
    <property type="component" value="Unassembled WGS sequence"/>
</dbReference>
<sequence>MCRNQDKEVCGSGRTDEEVIVIPDRIIEQGTLTAHGGRASVEVRLPWYRALPASCISGAKLTVDGVEAPADSLRWSMNGEEFTFADMKTNTEQWWFPTDSAVLSGEVGTDAGEHEVRVDLELYIPYIIIADDQVLHIEEHDTKTMTARQVEEARA</sequence>
<dbReference type="AlphaFoldDB" id="A0A7W5CI62"/>
<dbReference type="GO" id="GO:0016829">
    <property type="term" value="F:lyase activity"/>
    <property type="evidence" value="ECO:0007669"/>
    <property type="project" value="UniProtKB-KW"/>
</dbReference>
<dbReference type="RefSeq" id="WP_343054630.1">
    <property type="nucleotide sequence ID" value="NZ_JACHXY010000001.1"/>
</dbReference>
<dbReference type="EMBL" id="JACHXY010000001">
    <property type="protein sequence ID" value="MBB3157709.1"/>
    <property type="molecule type" value="Genomic_DNA"/>
</dbReference>
<evidence type="ECO:0000313" key="6">
    <source>
        <dbReference type="EMBL" id="MBB3157709.1"/>
    </source>
</evidence>
<keyword evidence="1" id="KW-0456">Lyase</keyword>
<proteinExistence type="inferred from homology"/>
<feature type="domain" description="C-glycoside deglycosidase beta subunit" evidence="5">
    <location>
        <begin position="41"/>
        <end position="126"/>
    </location>
</feature>
<name>A0A7W5CI62_9MICO</name>
<comment type="similarity">
    <text evidence="3">Belongs to the C-glycoside deglycosidase beta subunit family.</text>
</comment>
<evidence type="ECO:0000256" key="4">
    <source>
        <dbReference type="ARBA" id="ARBA00047208"/>
    </source>
</evidence>
<comment type="caution">
    <text evidence="6">The sequence shown here is derived from an EMBL/GenBank/DDBJ whole genome shotgun (WGS) entry which is preliminary data.</text>
</comment>
<reference evidence="6 7" key="1">
    <citation type="submission" date="2020-08" db="EMBL/GenBank/DDBJ databases">
        <title>Genomic Encyclopedia of Type Strains, Phase III (KMG-III): the genomes of soil and plant-associated and newly described type strains.</title>
        <authorList>
            <person name="Whitman W."/>
        </authorList>
    </citation>
    <scope>NUCLEOTIDE SEQUENCE [LARGE SCALE GENOMIC DNA]</scope>
    <source>
        <strain evidence="6 7">CECT 8356</strain>
    </source>
</reference>
<dbReference type="Pfam" id="PF19906">
    <property type="entry name" value="CGDB"/>
    <property type="match status" value="1"/>
</dbReference>
<evidence type="ECO:0000259" key="5">
    <source>
        <dbReference type="Pfam" id="PF19906"/>
    </source>
</evidence>
<dbReference type="InterPro" id="IPR045959">
    <property type="entry name" value="CGDB"/>
</dbReference>
<evidence type="ECO:0000313" key="7">
    <source>
        <dbReference type="Proteomes" id="UP000543579"/>
    </source>
</evidence>
<organism evidence="6 7">
    <name type="scientific">Microbacterium proteolyticum</name>
    <dbReference type="NCBI Taxonomy" id="1572644"/>
    <lineage>
        <taxon>Bacteria</taxon>
        <taxon>Bacillati</taxon>
        <taxon>Actinomycetota</taxon>
        <taxon>Actinomycetes</taxon>
        <taxon>Micrococcales</taxon>
        <taxon>Microbacteriaceae</taxon>
        <taxon>Microbacterium</taxon>
    </lineage>
</organism>
<evidence type="ECO:0000256" key="3">
    <source>
        <dbReference type="ARBA" id="ARBA00046336"/>
    </source>
</evidence>
<accession>A0A7W5CI62</accession>